<accession>A0A1B2EUL0</accession>
<geneLocation type="plasmid" evidence="1">
    <name>unnamed3</name>
</geneLocation>
<reference evidence="1" key="1">
    <citation type="submission" date="2016-07" db="EMBL/GenBank/DDBJ databases">
        <title>Microvirga ossetica sp. nov. a new species of rhizobia isolated from root nodules of the legume species Vicia alpestris Steven originated from North Ossetia region in the Caucasus.</title>
        <authorList>
            <person name="Safronova V.I."/>
            <person name="Kuznetsova I.G."/>
            <person name="Sazanova A.L."/>
            <person name="Belimov A."/>
            <person name="Andronov E."/>
            <person name="Osledkin Y.S."/>
            <person name="Onishchuk O.P."/>
            <person name="Kurchak O.N."/>
            <person name="Shaposhnikov A.I."/>
            <person name="Willems A."/>
            <person name="Tikhonovich I.A."/>
        </authorList>
    </citation>
    <scope>NUCLEOTIDE SEQUENCE [LARGE SCALE GENOMIC DNA]</scope>
    <source>
        <strain evidence="1">V5/3M</strain>
        <plasmid evidence="1">unnamed3</plasmid>
    </source>
</reference>
<gene>
    <name evidence="1" type="ORF">BB934_35965</name>
</gene>
<sequence>MSKIPNRCEVLAKIDRDIAEGERHVAEQIALIKWMKGECLDTALARNLLCNLEQILEHWHAHRQLILEANPQIRAQNL</sequence>
<organism evidence="1">
    <name type="scientific">Microvirga ossetica</name>
    <dbReference type="NCBI Taxonomy" id="1882682"/>
    <lineage>
        <taxon>Bacteria</taxon>
        <taxon>Pseudomonadati</taxon>
        <taxon>Pseudomonadota</taxon>
        <taxon>Alphaproteobacteria</taxon>
        <taxon>Hyphomicrobiales</taxon>
        <taxon>Methylobacteriaceae</taxon>
        <taxon>Microvirga</taxon>
    </lineage>
</organism>
<evidence type="ECO:0000313" key="1">
    <source>
        <dbReference type="EMBL" id="ANY83651.1"/>
    </source>
</evidence>
<proteinExistence type="predicted"/>
<name>A0A1B2EUL0_9HYPH</name>
<protein>
    <submittedName>
        <fullName evidence="1">Uncharacterized protein</fullName>
    </submittedName>
</protein>
<dbReference type="AlphaFoldDB" id="A0A1B2EUL0"/>
<keyword evidence="1" id="KW-0614">Plasmid</keyword>
<dbReference type="KEGG" id="moc:BB934_35965"/>
<dbReference type="EMBL" id="CP016618">
    <property type="protein sequence ID" value="ANY83651.1"/>
    <property type="molecule type" value="Genomic_DNA"/>
</dbReference>